<evidence type="ECO:0000256" key="2">
    <source>
        <dbReference type="ARBA" id="ARBA00022741"/>
    </source>
</evidence>
<comment type="caution">
    <text evidence="5">The sequence shown here is derived from an EMBL/GenBank/DDBJ whole genome shotgun (WGS) entry which is preliminary data.</text>
</comment>
<keyword evidence="6" id="KW-1185">Reference proteome</keyword>
<evidence type="ECO:0000313" key="6">
    <source>
        <dbReference type="Proteomes" id="UP000648908"/>
    </source>
</evidence>
<dbReference type="PANTHER" id="PTHR43553:SF1">
    <property type="entry name" value="ABC TRANSPORTER I FAMILY MEMBER 11, CHLOROPLASTIC"/>
    <property type="match status" value="1"/>
</dbReference>
<accession>A0A8K0Y1C2</accession>
<keyword evidence="1" id="KW-0813">Transport</keyword>
<evidence type="ECO:0000313" key="5">
    <source>
        <dbReference type="EMBL" id="MBL4917732.1"/>
    </source>
</evidence>
<dbReference type="Proteomes" id="UP000648908">
    <property type="component" value="Unassembled WGS sequence"/>
</dbReference>
<dbReference type="InterPro" id="IPR003439">
    <property type="entry name" value="ABC_transporter-like_ATP-bd"/>
</dbReference>
<dbReference type="InterPro" id="IPR003593">
    <property type="entry name" value="AAA+_ATPase"/>
</dbReference>
<organism evidence="5 6">
    <name type="scientific">Szabonella alba</name>
    <dbReference type="NCBI Taxonomy" id="2804194"/>
    <lineage>
        <taxon>Bacteria</taxon>
        <taxon>Pseudomonadati</taxon>
        <taxon>Pseudomonadota</taxon>
        <taxon>Alphaproteobacteria</taxon>
        <taxon>Rhodobacterales</taxon>
        <taxon>Paracoccaceae</taxon>
        <taxon>Szabonella</taxon>
    </lineage>
</organism>
<dbReference type="EMBL" id="JAESVN010000004">
    <property type="protein sequence ID" value="MBL4917732.1"/>
    <property type="molecule type" value="Genomic_DNA"/>
</dbReference>
<feature type="domain" description="ABC transporter" evidence="4">
    <location>
        <begin position="20"/>
        <end position="246"/>
    </location>
</feature>
<name>A0A8K0Y1C2_9RHOB</name>
<dbReference type="SMART" id="SM00382">
    <property type="entry name" value="AAA"/>
    <property type="match status" value="1"/>
</dbReference>
<proteinExistence type="predicted"/>
<dbReference type="RefSeq" id="WP_202688660.1">
    <property type="nucleotide sequence ID" value="NZ_JAESVN010000004.1"/>
</dbReference>
<keyword evidence="3 5" id="KW-0067">ATP-binding</keyword>
<reference evidence="5" key="1">
    <citation type="submission" date="2021-01" db="EMBL/GenBank/DDBJ databases">
        <title>Tabrizicola alba sp. nov. a motile alkaliphilic bacterium isolated from a soda lake.</title>
        <authorList>
            <person name="Szuroczki S."/>
            <person name="Abbaszade G."/>
            <person name="Schumann P."/>
            <person name="Toth E."/>
        </authorList>
    </citation>
    <scope>NUCLEOTIDE SEQUENCE</scope>
    <source>
        <strain evidence="5">DMG-N-6</strain>
    </source>
</reference>
<dbReference type="GO" id="GO:0042626">
    <property type="term" value="F:ATPase-coupled transmembrane transporter activity"/>
    <property type="evidence" value="ECO:0007669"/>
    <property type="project" value="TreeGrafter"/>
</dbReference>
<dbReference type="PANTHER" id="PTHR43553">
    <property type="entry name" value="HEAVY METAL TRANSPORTER"/>
    <property type="match status" value="1"/>
</dbReference>
<evidence type="ECO:0000256" key="1">
    <source>
        <dbReference type="ARBA" id="ARBA00022448"/>
    </source>
</evidence>
<sequence length="255" mass="27889">MSQPAAPEQTPPGPERDSGILLEDVGLRLAGREVLSNISLHLTERRIAILGRNGSGKTSLLRVIAGLIPPTTGWMRIDGQDPATKRRDMLRRIGILFQNPDHQIIFPTVAEELCFGLIQQGLDRGTATARMRAHLAAQGRAHWEDRPVTALSQGQRQMLCLMAVLLMEPATILLDEPFAGLDLPSRARLRRRLAALPQQIITITHDPAEMTGHDRAIWIEAGRVQRDGPADAVAAQFVEAMNHEGALDADADLAP</sequence>
<dbReference type="AlphaFoldDB" id="A0A8K0Y1C2"/>
<dbReference type="PROSITE" id="PS50893">
    <property type="entry name" value="ABC_TRANSPORTER_2"/>
    <property type="match status" value="1"/>
</dbReference>
<protein>
    <submittedName>
        <fullName evidence="5">ABC transporter ATP-binding protein</fullName>
    </submittedName>
</protein>
<dbReference type="GO" id="GO:0016020">
    <property type="term" value="C:membrane"/>
    <property type="evidence" value="ECO:0007669"/>
    <property type="project" value="InterPro"/>
</dbReference>
<keyword evidence="2" id="KW-0547">Nucleotide-binding</keyword>
<evidence type="ECO:0000256" key="3">
    <source>
        <dbReference type="ARBA" id="ARBA00022840"/>
    </source>
</evidence>
<dbReference type="SUPFAM" id="SSF52540">
    <property type="entry name" value="P-loop containing nucleoside triphosphate hydrolases"/>
    <property type="match status" value="1"/>
</dbReference>
<dbReference type="GO" id="GO:0016887">
    <property type="term" value="F:ATP hydrolysis activity"/>
    <property type="evidence" value="ECO:0007669"/>
    <property type="project" value="InterPro"/>
</dbReference>
<dbReference type="InterPro" id="IPR027417">
    <property type="entry name" value="P-loop_NTPase"/>
</dbReference>
<dbReference type="InterPro" id="IPR015856">
    <property type="entry name" value="ABC_transpr_CbiO/EcfA_su"/>
</dbReference>
<evidence type="ECO:0000259" key="4">
    <source>
        <dbReference type="PROSITE" id="PS50893"/>
    </source>
</evidence>
<gene>
    <name evidence="5" type="ORF">JL811_10910</name>
</gene>
<dbReference type="Gene3D" id="3.40.50.300">
    <property type="entry name" value="P-loop containing nucleotide triphosphate hydrolases"/>
    <property type="match status" value="1"/>
</dbReference>
<dbReference type="GO" id="GO:0005524">
    <property type="term" value="F:ATP binding"/>
    <property type="evidence" value="ECO:0007669"/>
    <property type="project" value="UniProtKB-KW"/>
</dbReference>
<dbReference type="InterPro" id="IPR050095">
    <property type="entry name" value="ECF_ABC_transporter_ATP-bd"/>
</dbReference>
<dbReference type="CDD" id="cd03225">
    <property type="entry name" value="ABC_cobalt_CbiO_domain1"/>
    <property type="match status" value="1"/>
</dbReference>
<dbReference type="Pfam" id="PF00005">
    <property type="entry name" value="ABC_tran"/>
    <property type="match status" value="1"/>
</dbReference>